<name>A0ABS3CVR5_9ALTE</name>
<evidence type="ECO:0000313" key="1">
    <source>
        <dbReference type="EMBL" id="MBN7821211.1"/>
    </source>
</evidence>
<dbReference type="RefSeq" id="WP_206595164.1">
    <property type="nucleotide sequence ID" value="NZ_JAFKCS010000016.1"/>
</dbReference>
<evidence type="ECO:0000313" key="2">
    <source>
        <dbReference type="Proteomes" id="UP000663992"/>
    </source>
</evidence>
<protein>
    <submittedName>
        <fullName evidence="1">Uncharacterized protein</fullName>
    </submittedName>
</protein>
<reference evidence="1 2" key="1">
    <citation type="submission" date="2021-03" db="EMBL/GenBank/DDBJ databases">
        <title>novel species isolated from a fishpond in China.</title>
        <authorList>
            <person name="Lu H."/>
            <person name="Cai Z."/>
        </authorList>
    </citation>
    <scope>NUCLEOTIDE SEQUENCE [LARGE SCALE GENOMIC DNA]</scope>
    <source>
        <strain evidence="1 2">Y57</strain>
    </source>
</reference>
<organism evidence="1 2">
    <name type="scientific">Bowmanella yangjiangensis</name>
    <dbReference type="NCBI Taxonomy" id="2811230"/>
    <lineage>
        <taxon>Bacteria</taxon>
        <taxon>Pseudomonadati</taxon>
        <taxon>Pseudomonadota</taxon>
        <taxon>Gammaproteobacteria</taxon>
        <taxon>Alteromonadales</taxon>
        <taxon>Alteromonadaceae</taxon>
        <taxon>Bowmanella</taxon>
    </lineage>
</organism>
<dbReference type="EMBL" id="JAFKCS010000016">
    <property type="protein sequence ID" value="MBN7821211.1"/>
    <property type="molecule type" value="Genomic_DNA"/>
</dbReference>
<dbReference type="Proteomes" id="UP000663992">
    <property type="component" value="Unassembled WGS sequence"/>
</dbReference>
<proteinExistence type="predicted"/>
<comment type="caution">
    <text evidence="1">The sequence shown here is derived from an EMBL/GenBank/DDBJ whole genome shotgun (WGS) entry which is preliminary data.</text>
</comment>
<accession>A0ABS3CVR5</accession>
<keyword evidence="2" id="KW-1185">Reference proteome</keyword>
<gene>
    <name evidence="1" type="ORF">J0A65_15165</name>
</gene>
<sequence length="183" mass="21160">MKALTITFSVLLVIALAWLSLPYWPRSAFQDYVWLYLNDKKLQKLITTADKTSYDIIRWLPDRGHSAGIRTDTGFDWQEGPTFSKELVAAFEQFNTNYFMLVKQDGFWAFPGFSEAEIVDEKEINNAVQVRSLDYFYRFGGGLIFQECSDELITSIPTGKCDQLLFGNWVVEKSWFVRSVDGF</sequence>